<dbReference type="EMBL" id="RBXR01000001">
    <property type="protein sequence ID" value="RKT67265.1"/>
    <property type="molecule type" value="Genomic_DNA"/>
</dbReference>
<sequence length="215" mass="23245">MSQSARQLLDRIRDEVADEHGENRFVPLVEAGTAPLTSIGALAAEESRIVPGDWRSFLTLAANADDPAARGFFTSLAQGEGLVLPLLDPLARKAGVDPAKYRYRPGCQAYASYVAWLALNTEPAVAAVAMLTNFAAWGEYCGRISTGLRAHYGFEPEDTAFFDFFATPVPELEQQGVDAVQAGLDAGIDFSSAVEHVRLLQGYELMFWNTLADAA</sequence>
<dbReference type="OrthoDB" id="3467339at2"/>
<name>A0A495X1X1_9PSEU</name>
<protein>
    <submittedName>
        <fullName evidence="3">TENA/THI-4/PQQC family protein</fullName>
    </submittedName>
</protein>
<accession>A0A495X1X1</accession>
<comment type="pathway">
    <text evidence="1">Cofactor biosynthesis; thiamine diphosphate biosynthesis.</text>
</comment>
<dbReference type="InterPro" id="IPR004305">
    <property type="entry name" value="Thiaminase-2/PQQC"/>
</dbReference>
<dbReference type="Pfam" id="PF03070">
    <property type="entry name" value="TENA_THI-4"/>
    <property type="match status" value="1"/>
</dbReference>
<feature type="domain" description="Thiaminase-2/PQQC" evidence="2">
    <location>
        <begin position="25"/>
        <end position="151"/>
    </location>
</feature>
<dbReference type="SUPFAM" id="SSF48613">
    <property type="entry name" value="Heme oxygenase-like"/>
    <property type="match status" value="1"/>
</dbReference>
<proteinExistence type="predicted"/>
<dbReference type="RefSeq" id="WP_121217441.1">
    <property type="nucleotide sequence ID" value="NZ_JBIUBA010000009.1"/>
</dbReference>
<evidence type="ECO:0000256" key="1">
    <source>
        <dbReference type="ARBA" id="ARBA00004948"/>
    </source>
</evidence>
<gene>
    <name evidence="3" type="ORF">DFJ66_0440</name>
</gene>
<dbReference type="Gene3D" id="1.20.910.10">
    <property type="entry name" value="Heme oxygenase-like"/>
    <property type="match status" value="1"/>
</dbReference>
<dbReference type="Proteomes" id="UP000272729">
    <property type="component" value="Unassembled WGS sequence"/>
</dbReference>
<comment type="caution">
    <text evidence="3">The sequence shown here is derived from an EMBL/GenBank/DDBJ whole genome shotgun (WGS) entry which is preliminary data.</text>
</comment>
<evidence type="ECO:0000259" key="2">
    <source>
        <dbReference type="Pfam" id="PF03070"/>
    </source>
</evidence>
<evidence type="ECO:0000313" key="4">
    <source>
        <dbReference type="Proteomes" id="UP000272729"/>
    </source>
</evidence>
<reference evidence="3 4" key="1">
    <citation type="submission" date="2018-10" db="EMBL/GenBank/DDBJ databases">
        <title>Sequencing the genomes of 1000 actinobacteria strains.</title>
        <authorList>
            <person name="Klenk H.-P."/>
        </authorList>
    </citation>
    <scope>NUCLEOTIDE SEQUENCE [LARGE SCALE GENOMIC DNA]</scope>
    <source>
        <strain evidence="3 4">DSM 43911</strain>
    </source>
</reference>
<keyword evidence="4" id="KW-1185">Reference proteome</keyword>
<dbReference type="AlphaFoldDB" id="A0A495X1X1"/>
<dbReference type="InterPro" id="IPR016084">
    <property type="entry name" value="Haem_Oase-like_multi-hlx"/>
</dbReference>
<evidence type="ECO:0000313" key="3">
    <source>
        <dbReference type="EMBL" id="RKT67265.1"/>
    </source>
</evidence>
<organism evidence="3 4">
    <name type="scientific">Saccharothrix variisporea</name>
    <dbReference type="NCBI Taxonomy" id="543527"/>
    <lineage>
        <taxon>Bacteria</taxon>
        <taxon>Bacillati</taxon>
        <taxon>Actinomycetota</taxon>
        <taxon>Actinomycetes</taxon>
        <taxon>Pseudonocardiales</taxon>
        <taxon>Pseudonocardiaceae</taxon>
        <taxon>Saccharothrix</taxon>
    </lineage>
</organism>